<evidence type="ECO:0000259" key="2">
    <source>
        <dbReference type="Pfam" id="PF03703"/>
    </source>
</evidence>
<evidence type="ECO:0000313" key="5">
    <source>
        <dbReference type="Proteomes" id="UP000693972"/>
    </source>
</evidence>
<dbReference type="InterPro" id="IPR005182">
    <property type="entry name" value="YdbS-like_PH"/>
</dbReference>
<feature type="domain" description="YdbS-like PH" evidence="2">
    <location>
        <begin position="98"/>
        <end position="188"/>
    </location>
</feature>
<proteinExistence type="predicted"/>
<dbReference type="AlphaFoldDB" id="A0A975YF11"/>
<gene>
    <name evidence="3" type="ORF">KUL25_15825</name>
    <name evidence="4" type="ORF">KUL25_15830</name>
</gene>
<evidence type="ECO:0000256" key="1">
    <source>
        <dbReference type="SAM" id="Phobius"/>
    </source>
</evidence>
<dbReference type="NCBIfam" id="NF040894">
    <property type="entry name" value="puhB_PGC"/>
    <property type="match status" value="1"/>
</dbReference>
<organism evidence="4">
    <name type="scientific">Gymnodinialimonas phycosphaerae</name>
    <dbReference type="NCBI Taxonomy" id="2841589"/>
    <lineage>
        <taxon>Bacteria</taxon>
        <taxon>Pseudomonadati</taxon>
        <taxon>Pseudomonadota</taxon>
        <taxon>Alphaproteobacteria</taxon>
        <taxon>Rhodobacterales</taxon>
        <taxon>Paracoccaceae</taxon>
        <taxon>Gymnodinialimonas</taxon>
    </lineage>
</organism>
<dbReference type="EMBL" id="CP078073">
    <property type="protein sequence ID" value="QXL86904.1"/>
    <property type="molecule type" value="Genomic_DNA"/>
</dbReference>
<reference evidence="4 5" key="1">
    <citation type="submission" date="2021-07" db="EMBL/GenBank/DDBJ databases">
        <title>Karlodiniumbacter phycospheric gen. nov., sp. nov., a phycosphere bacterium isolated from karlodinium veneficum.</title>
        <authorList>
            <person name="Peng Y."/>
            <person name="Jiang L."/>
            <person name="Lee J."/>
        </authorList>
    </citation>
    <scope>NUCLEOTIDE SEQUENCE</scope>
    <source>
        <strain evidence="4 5">N5</strain>
    </source>
</reference>
<keyword evidence="1" id="KW-0812">Transmembrane</keyword>
<keyword evidence="1" id="KW-1133">Transmembrane helix</keyword>
<feature type="transmembrane region" description="Helical" evidence="1">
    <location>
        <begin position="72"/>
        <end position="95"/>
    </location>
</feature>
<accession>A0A975YF11</accession>
<dbReference type="EMBL" id="JAIMBW010000001">
    <property type="protein sequence ID" value="MBY4894225.1"/>
    <property type="molecule type" value="Genomic_DNA"/>
</dbReference>
<keyword evidence="1" id="KW-0472">Membrane</keyword>
<dbReference type="Pfam" id="PF03703">
    <property type="entry name" value="bPH_2"/>
    <property type="match status" value="1"/>
</dbReference>
<evidence type="ECO:0000313" key="3">
    <source>
        <dbReference type="EMBL" id="MBY4894225.1"/>
    </source>
</evidence>
<evidence type="ECO:0000313" key="4">
    <source>
        <dbReference type="EMBL" id="QXL86904.1"/>
    </source>
</evidence>
<dbReference type="RefSeq" id="WP_068361743.1">
    <property type="nucleotide sequence ID" value="NZ_JAIMBW010000001.1"/>
</dbReference>
<sequence>MSHDHDDFQTEPVRGLPAHLPEGEEILWQGQPSWWALAQESLSLWWVAGYFVFLFAWRTIGGAATETWLASATTASFFLVLGLIVCALLVLVSLIQAKATVYTITNRRVAMRIGAALTMTLNLPFKQVLNAELSLRKSGHGNISLEMNPEGGMGFSYVLTWPHVRPWKLKHPQPALRCIPDAKAVAAILADAAQTAVSQPDIQITRAPGMAAQPAE</sequence>
<dbReference type="Proteomes" id="UP000693972">
    <property type="component" value="Unassembled WGS sequence"/>
</dbReference>
<keyword evidence="5" id="KW-1185">Reference proteome</keyword>
<name>A0A975YF11_9RHOB</name>
<feature type="transmembrane region" description="Helical" evidence="1">
    <location>
        <begin position="42"/>
        <end position="60"/>
    </location>
</feature>
<protein>
    <submittedName>
        <fullName evidence="4">PH domain-containing protein</fullName>
    </submittedName>
</protein>
<dbReference type="InterPro" id="IPR054839">
    <property type="entry name" value="puhB_PGC"/>
</dbReference>